<dbReference type="EMBL" id="PCSU01000012">
    <property type="protein sequence ID" value="PIP56849.1"/>
    <property type="molecule type" value="Genomic_DNA"/>
</dbReference>
<reference evidence="1 2" key="1">
    <citation type="submission" date="2017-09" db="EMBL/GenBank/DDBJ databases">
        <title>Depth-based differentiation of microbial function through sediment-hosted aquifers and enrichment of novel symbionts in the deep terrestrial subsurface.</title>
        <authorList>
            <person name="Probst A.J."/>
            <person name="Ladd B."/>
            <person name="Jarett J.K."/>
            <person name="Geller-Mcgrath D.E."/>
            <person name="Sieber C.M."/>
            <person name="Emerson J.B."/>
            <person name="Anantharaman K."/>
            <person name="Thomas B.C."/>
            <person name="Malmstrom R."/>
            <person name="Stieglmeier M."/>
            <person name="Klingl A."/>
            <person name="Woyke T."/>
            <person name="Ryan C.M."/>
            <person name="Banfield J.F."/>
        </authorList>
    </citation>
    <scope>NUCLEOTIDE SEQUENCE [LARGE SCALE GENOMIC DNA]</scope>
    <source>
        <strain evidence="1">CG22_combo_CG10-13_8_21_14_all_39_12</strain>
    </source>
</reference>
<organism evidence="1 2">
    <name type="scientific">candidate division WWE3 bacterium CG22_combo_CG10-13_8_21_14_all_39_12</name>
    <dbReference type="NCBI Taxonomy" id="1975094"/>
    <lineage>
        <taxon>Bacteria</taxon>
        <taxon>Katanobacteria</taxon>
    </lineage>
</organism>
<evidence type="ECO:0000313" key="2">
    <source>
        <dbReference type="Proteomes" id="UP000228495"/>
    </source>
</evidence>
<protein>
    <submittedName>
        <fullName evidence="1">Uncharacterized protein</fullName>
    </submittedName>
</protein>
<dbReference type="Proteomes" id="UP000228495">
    <property type="component" value="Unassembled WGS sequence"/>
</dbReference>
<comment type="caution">
    <text evidence="1">The sequence shown here is derived from an EMBL/GenBank/DDBJ whole genome shotgun (WGS) entry which is preliminary data.</text>
</comment>
<accession>A0A2H0BH06</accession>
<dbReference type="AlphaFoldDB" id="A0A2H0BH06"/>
<sequence>MLARCTVIGDRSPTYQTSQKNFTLAFILVLRYSPTPSQEQIEKLTTIAKTVPQHWYRATYQRSTINTVGINPLYP</sequence>
<evidence type="ECO:0000313" key="1">
    <source>
        <dbReference type="EMBL" id="PIP56849.1"/>
    </source>
</evidence>
<name>A0A2H0BH06_UNCKA</name>
<proteinExistence type="predicted"/>
<gene>
    <name evidence="1" type="ORF">COX05_00940</name>
</gene>